<evidence type="ECO:0000313" key="1">
    <source>
        <dbReference type="EMBL" id="CAE8679713.1"/>
    </source>
</evidence>
<protein>
    <submittedName>
        <fullName evidence="1">Uncharacterized protein</fullName>
    </submittedName>
</protein>
<dbReference type="Proteomes" id="UP000626109">
    <property type="component" value="Unassembled WGS sequence"/>
</dbReference>
<sequence>MCVFLEPVTLQTINLLRHSFPIQPSIDAVSSSPVAPMPLLALVGAAAVVPLRPPAHRNLFRSGSKAWPFLRVASPRGANTKCRSLVSPARSSAMKSVRDVCVVATN</sequence>
<name>A0A813JGT1_POLGL</name>
<gene>
    <name evidence="1" type="ORF">PGLA2088_LOCUS21508</name>
</gene>
<comment type="caution">
    <text evidence="1">The sequence shown here is derived from an EMBL/GenBank/DDBJ whole genome shotgun (WGS) entry which is preliminary data.</text>
</comment>
<reference evidence="1" key="1">
    <citation type="submission" date="2021-02" db="EMBL/GenBank/DDBJ databases">
        <authorList>
            <person name="Dougan E. K."/>
            <person name="Rhodes N."/>
            <person name="Thang M."/>
            <person name="Chan C."/>
        </authorList>
    </citation>
    <scope>NUCLEOTIDE SEQUENCE</scope>
</reference>
<accession>A0A813JGT1</accession>
<proteinExistence type="predicted"/>
<evidence type="ECO:0000313" key="2">
    <source>
        <dbReference type="Proteomes" id="UP000626109"/>
    </source>
</evidence>
<dbReference type="AlphaFoldDB" id="A0A813JGT1"/>
<dbReference type="EMBL" id="CAJNNW010025788">
    <property type="protein sequence ID" value="CAE8679713.1"/>
    <property type="molecule type" value="Genomic_DNA"/>
</dbReference>
<organism evidence="1 2">
    <name type="scientific">Polarella glacialis</name>
    <name type="common">Dinoflagellate</name>
    <dbReference type="NCBI Taxonomy" id="89957"/>
    <lineage>
        <taxon>Eukaryota</taxon>
        <taxon>Sar</taxon>
        <taxon>Alveolata</taxon>
        <taxon>Dinophyceae</taxon>
        <taxon>Suessiales</taxon>
        <taxon>Suessiaceae</taxon>
        <taxon>Polarella</taxon>
    </lineage>
</organism>